<organism evidence="5 6">
    <name type="scientific">Parafrankia colletiae</name>
    <dbReference type="NCBI Taxonomy" id="573497"/>
    <lineage>
        <taxon>Bacteria</taxon>
        <taxon>Bacillati</taxon>
        <taxon>Actinomycetota</taxon>
        <taxon>Actinomycetes</taxon>
        <taxon>Frankiales</taxon>
        <taxon>Frankiaceae</taxon>
        <taxon>Parafrankia</taxon>
    </lineage>
</organism>
<dbReference type="Proteomes" id="UP000179627">
    <property type="component" value="Unassembled WGS sequence"/>
</dbReference>
<dbReference type="PROSITE" id="PS50075">
    <property type="entry name" value="CARRIER"/>
    <property type="match status" value="1"/>
</dbReference>
<dbReference type="SMART" id="SM00823">
    <property type="entry name" value="PKS_PP"/>
    <property type="match status" value="1"/>
</dbReference>
<dbReference type="SUPFAM" id="SSF47336">
    <property type="entry name" value="ACP-like"/>
    <property type="match status" value="1"/>
</dbReference>
<sequence>MPSTPDGPAAGTLTEEALIQIWARVLDRPDIRAGDDFFQVGGHSLLAIRLVREIQAQLNVKISIRTLFRAPMTADLALVIDQASAER</sequence>
<dbReference type="FunFam" id="1.10.1200.10:FF:000005">
    <property type="entry name" value="Nonribosomal peptide synthetase 1"/>
    <property type="match status" value="1"/>
</dbReference>
<comment type="cofactor">
    <cofactor evidence="1">
        <name>pantetheine 4'-phosphate</name>
        <dbReference type="ChEBI" id="CHEBI:47942"/>
    </cofactor>
</comment>
<dbReference type="PANTHER" id="PTHR45527:SF1">
    <property type="entry name" value="FATTY ACID SYNTHASE"/>
    <property type="match status" value="1"/>
</dbReference>
<dbReference type="InterPro" id="IPR006162">
    <property type="entry name" value="Ppantetheine_attach_site"/>
</dbReference>
<dbReference type="GO" id="GO:0005829">
    <property type="term" value="C:cytosol"/>
    <property type="evidence" value="ECO:0007669"/>
    <property type="project" value="TreeGrafter"/>
</dbReference>
<protein>
    <recommendedName>
        <fullName evidence="4">Carrier domain-containing protein</fullName>
    </recommendedName>
</protein>
<dbReference type="PROSITE" id="PS00012">
    <property type="entry name" value="PHOSPHOPANTETHEINE"/>
    <property type="match status" value="1"/>
</dbReference>
<dbReference type="GO" id="GO:0044550">
    <property type="term" value="P:secondary metabolite biosynthetic process"/>
    <property type="evidence" value="ECO:0007669"/>
    <property type="project" value="TreeGrafter"/>
</dbReference>
<dbReference type="InterPro" id="IPR009081">
    <property type="entry name" value="PP-bd_ACP"/>
</dbReference>
<evidence type="ECO:0000256" key="2">
    <source>
        <dbReference type="ARBA" id="ARBA00022450"/>
    </source>
</evidence>
<evidence type="ECO:0000256" key="1">
    <source>
        <dbReference type="ARBA" id="ARBA00001957"/>
    </source>
</evidence>
<gene>
    <name evidence="5" type="ORF">CC117_16030</name>
</gene>
<evidence type="ECO:0000313" key="6">
    <source>
        <dbReference type="Proteomes" id="UP000179627"/>
    </source>
</evidence>
<evidence type="ECO:0000256" key="3">
    <source>
        <dbReference type="ARBA" id="ARBA00022553"/>
    </source>
</evidence>
<dbReference type="Pfam" id="PF00550">
    <property type="entry name" value="PP-binding"/>
    <property type="match status" value="1"/>
</dbReference>
<dbReference type="InterPro" id="IPR036736">
    <property type="entry name" value="ACP-like_sf"/>
</dbReference>
<keyword evidence="2" id="KW-0596">Phosphopantetheine</keyword>
<reference evidence="6" key="1">
    <citation type="submission" date="2016-07" db="EMBL/GenBank/DDBJ databases">
        <title>Sequence Frankia sp. strain CcI1.17.</title>
        <authorList>
            <person name="Ghodhbane-Gtari F."/>
            <person name="Swanson E."/>
            <person name="Gueddou A."/>
            <person name="Morris K."/>
            <person name="Hezbri K."/>
            <person name="Ktari A."/>
            <person name="Nouioui I."/>
            <person name="Abebe-Akele F."/>
            <person name="Simpson S."/>
            <person name="Thomas K."/>
            <person name="Gtari M."/>
            <person name="Tisa L.S."/>
            <person name="Hurst S."/>
        </authorList>
    </citation>
    <scope>NUCLEOTIDE SEQUENCE [LARGE SCALE GENOMIC DNA]</scope>
    <source>
        <strain evidence="6">Cc1.17</strain>
    </source>
</reference>
<dbReference type="Gene3D" id="3.40.50.1820">
    <property type="entry name" value="alpha/beta hydrolase"/>
    <property type="match status" value="1"/>
</dbReference>
<evidence type="ECO:0000259" key="4">
    <source>
        <dbReference type="PROSITE" id="PS50075"/>
    </source>
</evidence>
<dbReference type="InterPro" id="IPR029058">
    <property type="entry name" value="AB_hydrolase_fold"/>
</dbReference>
<dbReference type="GO" id="GO:0043041">
    <property type="term" value="P:amino acid activation for nonribosomal peptide biosynthetic process"/>
    <property type="evidence" value="ECO:0007669"/>
    <property type="project" value="TreeGrafter"/>
</dbReference>
<dbReference type="InterPro" id="IPR020806">
    <property type="entry name" value="PKS_PP-bd"/>
</dbReference>
<dbReference type="EMBL" id="MBLM01000110">
    <property type="protein sequence ID" value="OHV37979.1"/>
    <property type="molecule type" value="Genomic_DNA"/>
</dbReference>
<proteinExistence type="predicted"/>
<name>A0A1S1QWQ9_9ACTN</name>
<comment type="caution">
    <text evidence="5">The sequence shown here is derived from an EMBL/GenBank/DDBJ whole genome shotgun (WGS) entry which is preliminary data.</text>
</comment>
<dbReference type="PANTHER" id="PTHR45527">
    <property type="entry name" value="NONRIBOSOMAL PEPTIDE SYNTHETASE"/>
    <property type="match status" value="1"/>
</dbReference>
<evidence type="ECO:0000313" key="5">
    <source>
        <dbReference type="EMBL" id="OHV37979.1"/>
    </source>
</evidence>
<accession>A0A1S1QWQ9</accession>
<keyword evidence="3" id="KW-0597">Phosphoprotein</keyword>
<feature type="domain" description="Carrier" evidence="4">
    <location>
        <begin position="9"/>
        <end position="84"/>
    </location>
</feature>
<keyword evidence="6" id="KW-1185">Reference proteome</keyword>
<dbReference type="AlphaFoldDB" id="A0A1S1QWQ9"/>
<dbReference type="GO" id="GO:0031177">
    <property type="term" value="F:phosphopantetheine binding"/>
    <property type="evidence" value="ECO:0007669"/>
    <property type="project" value="InterPro"/>
</dbReference>